<dbReference type="SUPFAM" id="SSF48695">
    <property type="entry name" value="Multiheme cytochromes"/>
    <property type="match status" value="1"/>
</dbReference>
<dbReference type="InterPro" id="IPR036280">
    <property type="entry name" value="Multihaem_cyt_sf"/>
</dbReference>
<dbReference type="PANTHER" id="PTHR23150:SF19">
    <property type="entry name" value="FORMYLGLYCINE-GENERATING ENZYME"/>
    <property type="match status" value="1"/>
</dbReference>
<dbReference type="PANTHER" id="PTHR23150">
    <property type="entry name" value="SULFATASE MODIFYING FACTOR 1, 2"/>
    <property type="match status" value="1"/>
</dbReference>
<dbReference type="InterPro" id="IPR051043">
    <property type="entry name" value="Sulfatase_Mod_Factor_Kinase"/>
</dbReference>
<dbReference type="InterPro" id="IPR005532">
    <property type="entry name" value="SUMF_dom"/>
</dbReference>
<dbReference type="CDD" id="cd08168">
    <property type="entry name" value="Cytochrom_C3"/>
    <property type="match status" value="1"/>
</dbReference>
<gene>
    <name evidence="2" type="ORF">MNBD_GAMMA17-1498</name>
</gene>
<dbReference type="Gene3D" id="3.90.1580.10">
    <property type="entry name" value="paralog of FGE (formylglycine-generating enzyme)"/>
    <property type="match status" value="1"/>
</dbReference>
<dbReference type="InterPro" id="IPR016187">
    <property type="entry name" value="CTDL_fold"/>
</dbReference>
<protein>
    <recommendedName>
        <fullName evidence="1">Sulfatase-modifying factor enzyme-like domain-containing protein</fullName>
    </recommendedName>
</protein>
<evidence type="ECO:0000259" key="1">
    <source>
        <dbReference type="Pfam" id="PF03781"/>
    </source>
</evidence>
<evidence type="ECO:0000313" key="2">
    <source>
        <dbReference type="EMBL" id="VAW90196.1"/>
    </source>
</evidence>
<dbReference type="InterPro" id="IPR042095">
    <property type="entry name" value="SUMF_sf"/>
</dbReference>
<dbReference type="EMBL" id="UOFQ01000175">
    <property type="protein sequence ID" value="VAW90196.1"/>
    <property type="molecule type" value="Genomic_DNA"/>
</dbReference>
<feature type="domain" description="Sulfatase-modifying factor enzyme-like" evidence="1">
    <location>
        <begin position="104"/>
        <end position="330"/>
    </location>
</feature>
<accession>A0A3B1ABK8</accession>
<dbReference type="AlphaFoldDB" id="A0A3B1ABK8"/>
<proteinExistence type="predicted"/>
<sequence>MPLKKLSAVILLTMISSLVIAAAPSTKHHADKAQDCKACHTSDNNFKPVEVNASCQQCHEGLPGEGRLIAAMKQQPQTTIDDGSVNGMTPPQYYSVSRLGNNPNEMIRIPAGEFIMGSSERLSDEGPEHTSSTAEYLIDKFEVTNLQYKRYIDEVGRRAPKHFERREVPQGKADHPVTFVSWFDAKKYCGWADKRLPTEQEWEKAARGTDGRIFPWGNLFGIERANTPVRWDEMKQDGDTSPVGAFKQGVSPFGLHDTSGNVWEWVDAWYQGHPGNEKPSENFGEIYRVLKGGSWWDCSFYKCGISAPVFNRSFFNPRVKNSSFGFRCAKDAE</sequence>
<organism evidence="2">
    <name type="scientific">hydrothermal vent metagenome</name>
    <dbReference type="NCBI Taxonomy" id="652676"/>
    <lineage>
        <taxon>unclassified sequences</taxon>
        <taxon>metagenomes</taxon>
        <taxon>ecological metagenomes</taxon>
    </lineage>
</organism>
<dbReference type="Pfam" id="PF03781">
    <property type="entry name" value="FGE-sulfatase"/>
    <property type="match status" value="1"/>
</dbReference>
<name>A0A3B1ABK8_9ZZZZ</name>
<dbReference type="Gene3D" id="3.90.10.10">
    <property type="entry name" value="Cytochrome C3"/>
    <property type="match status" value="1"/>
</dbReference>
<dbReference type="SUPFAM" id="SSF56436">
    <property type="entry name" value="C-type lectin-like"/>
    <property type="match status" value="1"/>
</dbReference>
<dbReference type="GO" id="GO:0120147">
    <property type="term" value="F:formylglycine-generating oxidase activity"/>
    <property type="evidence" value="ECO:0007669"/>
    <property type="project" value="TreeGrafter"/>
</dbReference>
<reference evidence="2" key="1">
    <citation type="submission" date="2018-06" db="EMBL/GenBank/DDBJ databases">
        <authorList>
            <person name="Zhirakovskaya E."/>
        </authorList>
    </citation>
    <scope>NUCLEOTIDE SEQUENCE</scope>
</reference>